<evidence type="ECO:0000313" key="2">
    <source>
        <dbReference type="Proteomes" id="UP000887572"/>
    </source>
</evidence>
<accession>A0A914H4F2</accession>
<evidence type="ECO:0000256" key="1">
    <source>
        <dbReference type="SAM" id="MobiDB-lite"/>
    </source>
</evidence>
<protein>
    <submittedName>
        <fullName evidence="3">Uncharacterized protein</fullName>
    </submittedName>
</protein>
<dbReference type="AlphaFoldDB" id="A0A914H4F2"/>
<organism evidence="2 3">
    <name type="scientific">Globodera rostochiensis</name>
    <name type="common">Golden nematode worm</name>
    <name type="synonym">Heterodera rostochiensis</name>
    <dbReference type="NCBI Taxonomy" id="31243"/>
    <lineage>
        <taxon>Eukaryota</taxon>
        <taxon>Metazoa</taxon>
        <taxon>Ecdysozoa</taxon>
        <taxon>Nematoda</taxon>
        <taxon>Chromadorea</taxon>
        <taxon>Rhabditida</taxon>
        <taxon>Tylenchina</taxon>
        <taxon>Tylenchomorpha</taxon>
        <taxon>Tylenchoidea</taxon>
        <taxon>Heteroderidae</taxon>
        <taxon>Heteroderinae</taxon>
        <taxon>Globodera</taxon>
    </lineage>
</organism>
<evidence type="ECO:0000313" key="3">
    <source>
        <dbReference type="WBParaSite" id="Gr19_v10_g13893.t1"/>
    </source>
</evidence>
<keyword evidence="2" id="KW-1185">Reference proteome</keyword>
<proteinExistence type="predicted"/>
<name>A0A914H4F2_GLORO</name>
<feature type="region of interest" description="Disordered" evidence="1">
    <location>
        <begin position="114"/>
        <end position="148"/>
    </location>
</feature>
<reference evidence="3" key="1">
    <citation type="submission" date="2022-11" db="UniProtKB">
        <authorList>
            <consortium name="WormBaseParasite"/>
        </authorList>
    </citation>
    <scope>IDENTIFICATION</scope>
</reference>
<dbReference type="WBParaSite" id="Gr19_v10_g13893.t1">
    <property type="protein sequence ID" value="Gr19_v10_g13893.t1"/>
    <property type="gene ID" value="Gr19_v10_g13893"/>
</dbReference>
<dbReference type="Proteomes" id="UP000887572">
    <property type="component" value="Unplaced"/>
</dbReference>
<sequence>MGGIPFSVFSKYSPIPPPPVADQFCPPHFCSLVMENNSLQGITAPSPIRQFRAGVSSDGLPPPPYSPRTPRRVQFGFITLAFWPAQTFYWAVANYCSFPSRRCPIAREIHVNGRMDGRSVGGGRVDNMNDDDDSSSQQKRRIWMADGR</sequence>